<keyword evidence="2 5" id="KW-0812">Transmembrane</keyword>
<evidence type="ECO:0000313" key="7">
    <source>
        <dbReference type="Proteomes" id="UP001612415"/>
    </source>
</evidence>
<dbReference type="Gene3D" id="1.20.1540.10">
    <property type="entry name" value="Rhomboid-like"/>
    <property type="match status" value="1"/>
</dbReference>
<evidence type="ECO:0000256" key="5">
    <source>
        <dbReference type="SAM" id="Phobius"/>
    </source>
</evidence>
<dbReference type="EMBL" id="JBITDC010000006">
    <property type="protein sequence ID" value="MFI5676524.1"/>
    <property type="molecule type" value="Genomic_DNA"/>
</dbReference>
<sequence>MWTGGRRNRVVRYVRGAPGTYVWLALLFVTTVAVHHMSPDFEREFLLERSTNIRGLSENPGRALVASALLIDGGKWLPQVFLYSVFHAPAERWLGTVRWLVVCVTAHVLASLVSEGAVLVAMWDGRAPASTADTLDIGVSYALAGVVGVLVYRIARPWRYGYVVAVLLVYGVPLVVGRTFTDLGHFVALLIGLACHPVTRGRGGAWNPREAFAARRG</sequence>
<comment type="caution">
    <text evidence="6">The sequence shown here is derived from an EMBL/GenBank/DDBJ whole genome shotgun (WGS) entry which is preliminary data.</text>
</comment>
<keyword evidence="3 5" id="KW-1133">Transmembrane helix</keyword>
<dbReference type="Pfam" id="PF20401">
    <property type="entry name" value="Rhomboid_2"/>
    <property type="match status" value="1"/>
</dbReference>
<organism evidence="6 7">
    <name type="scientific">Streptomyces cellulosae</name>
    <dbReference type="NCBI Taxonomy" id="1968"/>
    <lineage>
        <taxon>Bacteria</taxon>
        <taxon>Bacillati</taxon>
        <taxon>Actinomycetota</taxon>
        <taxon>Actinomycetes</taxon>
        <taxon>Kitasatosporales</taxon>
        <taxon>Streptomycetaceae</taxon>
        <taxon>Streptomyces</taxon>
    </lineage>
</organism>
<dbReference type="InterPro" id="IPR035952">
    <property type="entry name" value="Rhomboid-like_sf"/>
</dbReference>
<accession>A0ABW7Y2D6</accession>
<dbReference type="Proteomes" id="UP001612415">
    <property type="component" value="Unassembled WGS sequence"/>
</dbReference>
<comment type="subcellular location">
    <subcellularLocation>
        <location evidence="1">Membrane</location>
        <topology evidence="1">Multi-pass membrane protein</topology>
    </subcellularLocation>
</comment>
<evidence type="ECO:0000256" key="3">
    <source>
        <dbReference type="ARBA" id="ARBA00022989"/>
    </source>
</evidence>
<feature type="transmembrane region" description="Helical" evidence="5">
    <location>
        <begin position="160"/>
        <end position="180"/>
    </location>
</feature>
<feature type="transmembrane region" description="Helical" evidence="5">
    <location>
        <begin position="99"/>
        <end position="123"/>
    </location>
</feature>
<dbReference type="RefSeq" id="WP_398657636.1">
    <property type="nucleotide sequence ID" value="NZ_JBITDC010000006.1"/>
</dbReference>
<feature type="transmembrane region" description="Helical" evidence="5">
    <location>
        <begin position="21"/>
        <end position="38"/>
    </location>
</feature>
<protein>
    <submittedName>
        <fullName evidence="6">Rhomboid-like protein</fullName>
    </submittedName>
</protein>
<dbReference type="SUPFAM" id="SSF144091">
    <property type="entry name" value="Rhomboid-like"/>
    <property type="match status" value="1"/>
</dbReference>
<evidence type="ECO:0000256" key="2">
    <source>
        <dbReference type="ARBA" id="ARBA00022692"/>
    </source>
</evidence>
<keyword evidence="4 5" id="KW-0472">Membrane</keyword>
<evidence type="ECO:0000256" key="4">
    <source>
        <dbReference type="ARBA" id="ARBA00023136"/>
    </source>
</evidence>
<feature type="transmembrane region" description="Helical" evidence="5">
    <location>
        <begin position="135"/>
        <end position="154"/>
    </location>
</feature>
<reference evidence="6 7" key="1">
    <citation type="submission" date="2024-10" db="EMBL/GenBank/DDBJ databases">
        <title>The Natural Products Discovery Center: Release of the First 8490 Sequenced Strains for Exploring Actinobacteria Biosynthetic Diversity.</title>
        <authorList>
            <person name="Kalkreuter E."/>
            <person name="Kautsar S.A."/>
            <person name="Yang D."/>
            <person name="Bader C.D."/>
            <person name="Teijaro C.N."/>
            <person name="Fluegel L."/>
            <person name="Davis C.M."/>
            <person name="Simpson J.R."/>
            <person name="Lauterbach L."/>
            <person name="Steele A.D."/>
            <person name="Gui C."/>
            <person name="Meng S."/>
            <person name="Li G."/>
            <person name="Viehrig K."/>
            <person name="Ye F."/>
            <person name="Su P."/>
            <person name="Kiefer A.F."/>
            <person name="Nichols A."/>
            <person name="Cepeda A.J."/>
            <person name="Yan W."/>
            <person name="Fan B."/>
            <person name="Jiang Y."/>
            <person name="Adhikari A."/>
            <person name="Zheng C.-J."/>
            <person name="Schuster L."/>
            <person name="Cowan T.M."/>
            <person name="Smanski M.J."/>
            <person name="Chevrette M.G."/>
            <person name="De Carvalho L.P.S."/>
            <person name="Shen B."/>
        </authorList>
    </citation>
    <scope>NUCLEOTIDE SEQUENCE [LARGE SCALE GENOMIC DNA]</scope>
    <source>
        <strain evidence="6 7">NPDC051599</strain>
    </source>
</reference>
<dbReference type="InterPro" id="IPR046862">
    <property type="entry name" value="Rhomboid_2"/>
</dbReference>
<keyword evidence="7" id="KW-1185">Reference proteome</keyword>
<evidence type="ECO:0000256" key="1">
    <source>
        <dbReference type="ARBA" id="ARBA00004141"/>
    </source>
</evidence>
<name>A0ABW7Y2D6_STRCE</name>
<gene>
    <name evidence="6" type="ORF">ACIA8P_17900</name>
</gene>
<proteinExistence type="predicted"/>
<evidence type="ECO:0000313" key="6">
    <source>
        <dbReference type="EMBL" id="MFI5676524.1"/>
    </source>
</evidence>